<evidence type="ECO:0000256" key="2">
    <source>
        <dbReference type="ARBA" id="ARBA00012400"/>
    </source>
</evidence>
<evidence type="ECO:0000256" key="6">
    <source>
        <dbReference type="ARBA" id="ARBA00047561"/>
    </source>
</evidence>
<dbReference type="PANTHER" id="PTHR35330">
    <property type="entry name" value="SIROHEME BIOSYNTHESIS PROTEIN MET8"/>
    <property type="match status" value="1"/>
</dbReference>
<dbReference type="Gene3D" id="3.30.160.110">
    <property type="entry name" value="Siroheme synthase, domain 2"/>
    <property type="match status" value="1"/>
</dbReference>
<evidence type="ECO:0000256" key="1">
    <source>
        <dbReference type="ARBA" id="ARBA00005010"/>
    </source>
</evidence>
<dbReference type="Pfam" id="PF13241">
    <property type="entry name" value="NAD_binding_7"/>
    <property type="match status" value="1"/>
</dbReference>
<comment type="catalytic activity">
    <reaction evidence="6">
        <text>precorrin-2 + NAD(+) = sirohydrochlorin + NADH + 2 H(+)</text>
        <dbReference type="Rhea" id="RHEA:15613"/>
        <dbReference type="ChEBI" id="CHEBI:15378"/>
        <dbReference type="ChEBI" id="CHEBI:57540"/>
        <dbReference type="ChEBI" id="CHEBI:57945"/>
        <dbReference type="ChEBI" id="CHEBI:58351"/>
        <dbReference type="ChEBI" id="CHEBI:58827"/>
        <dbReference type="EC" id="1.3.1.76"/>
    </reaction>
</comment>
<dbReference type="InterPro" id="IPR036291">
    <property type="entry name" value="NAD(P)-bd_dom_sf"/>
</dbReference>
<dbReference type="EMBL" id="CP038631">
    <property type="protein sequence ID" value="QCC45473.1"/>
    <property type="molecule type" value="Genomic_DNA"/>
</dbReference>
<dbReference type="InterPro" id="IPR028161">
    <property type="entry name" value="Met8-like"/>
</dbReference>
<gene>
    <name evidence="8" type="primary">sirC</name>
    <name evidence="9" type="ORF">APQ99_00247</name>
    <name evidence="8" type="ORF">HBSAL_09135</name>
</gene>
<dbReference type="RefSeq" id="WP_010903297.1">
    <property type="nucleotide sequence ID" value="NZ_VRYN01000001.1"/>
</dbReference>
<evidence type="ECO:0000256" key="5">
    <source>
        <dbReference type="ARBA" id="ARBA00023244"/>
    </source>
</evidence>
<dbReference type="Proteomes" id="UP000323075">
    <property type="component" value="Unassembled WGS sequence"/>
</dbReference>
<evidence type="ECO:0000313" key="8">
    <source>
        <dbReference type="EMBL" id="QCC45473.1"/>
    </source>
</evidence>
<dbReference type="GO" id="GO:0019354">
    <property type="term" value="P:siroheme biosynthetic process"/>
    <property type="evidence" value="ECO:0007669"/>
    <property type="project" value="UniProtKB-UniPathway"/>
</dbReference>
<dbReference type="NCBIfam" id="TIGR01470">
    <property type="entry name" value="cysG_Nterm"/>
    <property type="match status" value="1"/>
</dbReference>
<reference evidence="9 11" key="2">
    <citation type="submission" date="2019-07" db="EMBL/GenBank/DDBJ databases">
        <title>Genomic Encyclopedia of Archaeal and Bacterial Type Strains, Phase II (KMG-II): from individual species to whole genera.</title>
        <authorList>
            <person name="Goeker M."/>
        </authorList>
    </citation>
    <scope>NUCLEOTIDE SEQUENCE [LARGE SCALE GENOMIC DNA]</scope>
    <source>
        <strain evidence="9 11">DSM 3754</strain>
    </source>
</reference>
<dbReference type="InterPro" id="IPR028281">
    <property type="entry name" value="Sirohaem_synthase_central"/>
</dbReference>
<dbReference type="SUPFAM" id="SSF75615">
    <property type="entry name" value="Siroheme synthase middle domains-like"/>
    <property type="match status" value="1"/>
</dbReference>
<dbReference type="UniPathway" id="UPA00262">
    <property type="reaction ID" value="UER00222"/>
</dbReference>
<evidence type="ECO:0000313" key="11">
    <source>
        <dbReference type="Proteomes" id="UP000323075"/>
    </source>
</evidence>
<evidence type="ECO:0000313" key="9">
    <source>
        <dbReference type="EMBL" id="TYO81737.1"/>
    </source>
</evidence>
<evidence type="ECO:0000256" key="4">
    <source>
        <dbReference type="ARBA" id="ARBA00023027"/>
    </source>
</evidence>
<keyword evidence="4" id="KW-0520">NAD</keyword>
<evidence type="ECO:0000313" key="10">
    <source>
        <dbReference type="Proteomes" id="UP000296216"/>
    </source>
</evidence>
<dbReference type="SUPFAM" id="SSF51735">
    <property type="entry name" value="NAD(P)-binding Rossmann-fold domains"/>
    <property type="match status" value="1"/>
</dbReference>
<keyword evidence="3 8" id="KW-0560">Oxidoreductase</keyword>
<name>A0A4D6GUM9_HALS9</name>
<dbReference type="InterPro" id="IPR006367">
    <property type="entry name" value="Sirohaem_synthase_N"/>
</dbReference>
<dbReference type="Gene3D" id="3.40.50.720">
    <property type="entry name" value="NAD(P)-binding Rossmann-like Domain"/>
    <property type="match status" value="1"/>
</dbReference>
<proteinExistence type="predicted"/>
<dbReference type="EC" id="1.3.1.76" evidence="2"/>
<reference evidence="8" key="3">
    <citation type="journal article" name="MicrobiologyOpen">
        <title>Whole-genome comparison between the type strain of Halobacterium salinarum (DSM 3754(T)) and the laboratory strains R1 and NRC-1.</title>
        <authorList>
            <person name="Pfeiffer F."/>
            <person name="Losensky G."/>
            <person name="Marchfelder A."/>
            <person name="Habermann B."/>
            <person name="Dyall-Smith M."/>
        </authorList>
    </citation>
    <scope>NUCLEOTIDE SEQUENCE</scope>
    <source>
        <strain evidence="8">91-R6</strain>
    </source>
</reference>
<accession>A0A4D6GUM9</accession>
<evidence type="ECO:0000256" key="3">
    <source>
        <dbReference type="ARBA" id="ARBA00023002"/>
    </source>
</evidence>
<organism evidence="8 10">
    <name type="scientific">Halobacterium salinarum (strain ATCC 33171 / DSM 3754 / JCM 8978 / NBRC 102687 / NCIMB 764 / 91-R6)</name>
    <dbReference type="NCBI Taxonomy" id="2597657"/>
    <lineage>
        <taxon>Archaea</taxon>
        <taxon>Methanobacteriati</taxon>
        <taxon>Methanobacteriota</taxon>
        <taxon>Stenosarchaea group</taxon>
        <taxon>Halobacteria</taxon>
        <taxon>Halobacteriales</taxon>
        <taxon>Halobacteriaceae</taxon>
        <taxon>Halobacterium</taxon>
    </lineage>
</organism>
<sequence length="220" mass="22685">MIPLLHDFHGASVLVVGGGAVGARKARRFAAEADRVVVVSPAFGDREFGDADRVRAAPDPDGAADWVARVDPALVVAATSDSDVNAAFAAAARDAGALVNRADVAGDRDHSGDVVVPATAGDPPVTIAVSTGGRSPALSKHLRERIDEEFAGAGGMAVLTGRIRDDLRSTGLSPAERRDAVRAVVRSTPVWKALRTGDANPRVRAEAAVARAVGDVDWST</sequence>
<comment type="pathway">
    <text evidence="1">Porphyrin-containing compound metabolism; siroheme biosynthesis; sirohydrochlorin from precorrin-2: step 1/1.</text>
</comment>
<feature type="domain" description="Siroheme synthase central" evidence="7">
    <location>
        <begin position="124"/>
        <end position="147"/>
    </location>
</feature>
<dbReference type="AlphaFoldDB" id="A0A4D6GUM9"/>
<evidence type="ECO:0000259" key="7">
    <source>
        <dbReference type="Pfam" id="PF14824"/>
    </source>
</evidence>
<keyword evidence="5" id="KW-0627">Porphyrin biosynthesis</keyword>
<protein>
    <recommendedName>
        <fullName evidence="2">precorrin-2 dehydrogenase</fullName>
        <ecNumber evidence="2">1.3.1.76</ecNumber>
    </recommendedName>
</protein>
<dbReference type="PANTHER" id="PTHR35330:SF1">
    <property type="entry name" value="SIROHEME BIOSYNTHESIS PROTEIN MET8"/>
    <property type="match status" value="1"/>
</dbReference>
<dbReference type="GeneID" id="68694417"/>
<dbReference type="Proteomes" id="UP000296216">
    <property type="component" value="Chromosome"/>
</dbReference>
<dbReference type="Pfam" id="PF14824">
    <property type="entry name" value="Sirohm_synth_M"/>
    <property type="match status" value="1"/>
</dbReference>
<dbReference type="GO" id="GO:0004325">
    <property type="term" value="F:ferrochelatase activity"/>
    <property type="evidence" value="ECO:0007669"/>
    <property type="project" value="InterPro"/>
</dbReference>
<keyword evidence="8" id="KW-0456">Lyase</keyword>
<dbReference type="EMBL" id="VRYN01000001">
    <property type="protein sequence ID" value="TYO81737.1"/>
    <property type="molecule type" value="Genomic_DNA"/>
</dbReference>
<dbReference type="GO" id="GO:0043115">
    <property type="term" value="F:precorrin-2 dehydrogenase activity"/>
    <property type="evidence" value="ECO:0007669"/>
    <property type="project" value="UniProtKB-EC"/>
</dbReference>
<reference evidence="8 10" key="1">
    <citation type="journal article" date="2019" name="Microbiol. Resour. Announc.">
        <title>The Genome Sequence of the Halobacterium salinarum Type Strain Is Closely Related to That of Laboratory Strains NRC-1 and R1.</title>
        <authorList>
            <person name="Pfeiffer F."/>
            <person name="Marchfelder A."/>
            <person name="Habermann B."/>
            <person name="Dyall-Smith M.L."/>
        </authorList>
    </citation>
    <scope>NUCLEOTIDE SEQUENCE [LARGE SCALE GENOMIC DNA]</scope>
    <source>
        <strain evidence="8">91-R6</strain>
        <strain evidence="10">ATCC 33171 / DSM 3754 / JCM 8978 / NBRC 102687 / NCIMB 764 / 91-R6</strain>
    </source>
</reference>